<dbReference type="GO" id="GO:0005524">
    <property type="term" value="F:ATP binding"/>
    <property type="evidence" value="ECO:0007669"/>
    <property type="project" value="UniProtKB-UniRule"/>
</dbReference>
<evidence type="ECO:0000256" key="5">
    <source>
        <dbReference type="ARBA" id="ARBA00022741"/>
    </source>
</evidence>
<feature type="binding site" evidence="13">
    <location>
        <position position="282"/>
    </location>
    <ligand>
        <name>ATP</name>
        <dbReference type="ChEBI" id="CHEBI:30616"/>
    </ligand>
</feature>
<evidence type="ECO:0000256" key="2">
    <source>
        <dbReference type="ARBA" id="ARBA00012409"/>
    </source>
</evidence>
<keyword evidence="7 13" id="KW-0067">ATP-binding</keyword>
<dbReference type="InterPro" id="IPR050108">
    <property type="entry name" value="CDK"/>
</dbReference>
<keyword evidence="6" id="KW-0418">Kinase</keyword>
<evidence type="ECO:0000256" key="9">
    <source>
        <dbReference type="ARBA" id="ARBA00039612"/>
    </source>
</evidence>
<evidence type="ECO:0000256" key="12">
    <source>
        <dbReference type="ARBA" id="ARBA00049280"/>
    </source>
</evidence>
<feature type="compositionally biased region" description="Pro residues" evidence="14">
    <location>
        <begin position="71"/>
        <end position="92"/>
    </location>
</feature>
<feature type="domain" description="Protein kinase" evidence="15">
    <location>
        <begin position="253"/>
        <end position="546"/>
    </location>
</feature>
<dbReference type="Pfam" id="PF00069">
    <property type="entry name" value="Pkinase"/>
    <property type="match status" value="1"/>
</dbReference>
<proteinExistence type="inferred from homology"/>
<evidence type="ECO:0000256" key="1">
    <source>
        <dbReference type="ARBA" id="ARBA00006485"/>
    </source>
</evidence>
<keyword evidence="5 13" id="KW-0547">Nucleotide-binding</keyword>
<sequence>MESSASPSSAPPSPPPPPPARASSSPPPSSLPASAKKPCATPPKTRKPAKTPPTSTPEDRKSGQSSSFSSPLPPCPEDLPAPPPPPCTPPTYRPLEENENTEDERDDNSVEGANDVVEPQVFPTPPPPPSPPMASPLGTPPPPPPPPFSPPNAKAAVDLAGALENAVKEAEENIVMPPPPEETQSNDGEDGDDEREEGNLPGSIATAAEASSLSSVIASMRSAVREREIMATDVVMEAPVKKPRFYIGDIDNYSIIDKVGSGTYGEVFKCQHKLTKDIVALKKLRPDVEKNGFPVTSIREMKILKFLKHPNILELKEIVSSNAPPKEGKRPPLYFAFEYMEHDLSGLLNHPRVKFTRTQIQCYMRQLLTGIAFMHRNKIIHRDIKASNLLLNNQGMLKVGDFGLSRFWNEVNAKAGRYTNKVVTLWYRPPELLMGSTSYDFSVDIWSIGCIFGELLMGKPILQGKAEIDQLQLIFGLCGMPTEETWPGFFKLTGAADIQMDDKYVCPLRDRFKNFPPHAVDLLEKLLQLDPTKRITAAEAMDHDYFWRVQTCKPRDLPKFCVSSMHEYQSKKRHHEERAAAAAVANNGSGNEQHLEDTITAVRIAVGLTVGIAPTATITIVTGTEIAVGVVNVIETEIAVVTVIAIGTAKAFRFLGTTRKLFLGI</sequence>
<reference evidence="16" key="1">
    <citation type="submission" date="2021-02" db="EMBL/GenBank/DDBJ databases">
        <authorList>
            <person name="Palmer J.M."/>
        </authorList>
    </citation>
    <scope>NUCLEOTIDE SEQUENCE</scope>
    <source>
        <strain evidence="16">SCRP23</strain>
    </source>
</reference>
<dbReference type="SMART" id="SM00220">
    <property type="entry name" value="S_TKc"/>
    <property type="match status" value="1"/>
</dbReference>
<dbReference type="PROSITE" id="PS50011">
    <property type="entry name" value="PROTEIN_KINASE_DOM"/>
    <property type="match status" value="1"/>
</dbReference>
<name>A0A8T1WJD6_9STRA</name>
<dbReference type="AlphaFoldDB" id="A0A8T1WJD6"/>
<dbReference type="InterPro" id="IPR008271">
    <property type="entry name" value="Ser/Thr_kinase_AS"/>
</dbReference>
<dbReference type="PANTHER" id="PTHR24056:SF546">
    <property type="entry name" value="CYCLIN-DEPENDENT KINASE 12"/>
    <property type="match status" value="1"/>
</dbReference>
<dbReference type="InterPro" id="IPR000719">
    <property type="entry name" value="Prot_kinase_dom"/>
</dbReference>
<evidence type="ECO:0000256" key="11">
    <source>
        <dbReference type="ARBA" id="ARBA00042858"/>
    </source>
</evidence>
<dbReference type="GO" id="GO:0008353">
    <property type="term" value="F:RNA polymerase II CTD heptapeptide repeat kinase activity"/>
    <property type="evidence" value="ECO:0007669"/>
    <property type="project" value="UniProtKB-EC"/>
</dbReference>
<dbReference type="Proteomes" id="UP000693981">
    <property type="component" value="Unassembled WGS sequence"/>
</dbReference>
<evidence type="ECO:0000259" key="15">
    <source>
        <dbReference type="PROSITE" id="PS50011"/>
    </source>
</evidence>
<dbReference type="GO" id="GO:0000307">
    <property type="term" value="C:cyclin-dependent protein kinase holoenzyme complex"/>
    <property type="evidence" value="ECO:0007669"/>
    <property type="project" value="TreeGrafter"/>
</dbReference>
<evidence type="ECO:0000256" key="13">
    <source>
        <dbReference type="PROSITE-ProRule" id="PRU10141"/>
    </source>
</evidence>
<dbReference type="InterPro" id="IPR017441">
    <property type="entry name" value="Protein_kinase_ATP_BS"/>
</dbReference>
<keyword evidence="3" id="KW-0723">Serine/threonine-protein kinase</keyword>
<dbReference type="EC" id="2.7.11.23" evidence="2"/>
<evidence type="ECO:0000256" key="14">
    <source>
        <dbReference type="SAM" id="MobiDB-lite"/>
    </source>
</evidence>
<comment type="similarity">
    <text evidence="1">Belongs to the protein kinase superfamily. CMGC Ser/Thr protein kinase family. CDC2/CDKX subfamily.</text>
</comment>
<dbReference type="EMBL" id="JAGDFL010000321">
    <property type="protein sequence ID" value="KAG7393301.1"/>
    <property type="molecule type" value="Genomic_DNA"/>
</dbReference>
<dbReference type="GO" id="GO:0005634">
    <property type="term" value="C:nucleus"/>
    <property type="evidence" value="ECO:0007669"/>
    <property type="project" value="TreeGrafter"/>
</dbReference>
<gene>
    <name evidence="16" type="ORF">PHYBOEH_006143</name>
</gene>
<feature type="compositionally biased region" description="Acidic residues" evidence="14">
    <location>
        <begin position="97"/>
        <end position="106"/>
    </location>
</feature>
<dbReference type="FunFam" id="1.10.510.10:FF:000415">
    <property type="entry name" value="CMGC/CDK/CRK7 protein kinase, variant"/>
    <property type="match status" value="1"/>
</dbReference>
<keyword evidence="17" id="KW-1185">Reference proteome</keyword>
<dbReference type="PANTHER" id="PTHR24056">
    <property type="entry name" value="CELL DIVISION PROTEIN KINASE"/>
    <property type="match status" value="1"/>
</dbReference>
<dbReference type="CDD" id="cd07840">
    <property type="entry name" value="STKc_CDK9_like"/>
    <property type="match status" value="1"/>
</dbReference>
<dbReference type="PROSITE" id="PS00107">
    <property type="entry name" value="PROTEIN_KINASE_ATP"/>
    <property type="match status" value="1"/>
</dbReference>
<feature type="compositionally biased region" description="Pro residues" evidence="14">
    <location>
        <begin position="9"/>
        <end position="30"/>
    </location>
</feature>
<evidence type="ECO:0000256" key="7">
    <source>
        <dbReference type="ARBA" id="ARBA00022840"/>
    </source>
</evidence>
<accession>A0A8T1WJD6</accession>
<comment type="catalytic activity">
    <reaction evidence="12">
        <text>[DNA-directed RNA polymerase] + ATP = phospho-[DNA-directed RNA polymerase] + ADP + H(+)</text>
        <dbReference type="Rhea" id="RHEA:10216"/>
        <dbReference type="Rhea" id="RHEA-COMP:11321"/>
        <dbReference type="Rhea" id="RHEA-COMP:11322"/>
        <dbReference type="ChEBI" id="CHEBI:15378"/>
        <dbReference type="ChEBI" id="CHEBI:30616"/>
        <dbReference type="ChEBI" id="CHEBI:43176"/>
        <dbReference type="ChEBI" id="CHEBI:68546"/>
        <dbReference type="ChEBI" id="CHEBI:456216"/>
        <dbReference type="EC" id="2.7.11.23"/>
    </reaction>
</comment>
<evidence type="ECO:0000313" key="16">
    <source>
        <dbReference type="EMBL" id="KAG7393301.1"/>
    </source>
</evidence>
<feature type="compositionally biased region" description="Acidic residues" evidence="14">
    <location>
        <begin position="187"/>
        <end position="196"/>
    </location>
</feature>
<comment type="caution">
    <text evidence="16">The sequence shown here is derived from an EMBL/GenBank/DDBJ whole genome shotgun (WGS) entry which is preliminary data.</text>
</comment>
<evidence type="ECO:0000256" key="6">
    <source>
        <dbReference type="ARBA" id="ARBA00022777"/>
    </source>
</evidence>
<feature type="compositionally biased region" description="Pro residues" evidence="14">
    <location>
        <begin position="122"/>
        <end position="150"/>
    </location>
</feature>
<feature type="compositionally biased region" description="Low complexity" evidence="14">
    <location>
        <begin position="31"/>
        <end position="43"/>
    </location>
</feature>
<feature type="region of interest" description="Disordered" evidence="14">
    <location>
        <begin position="1"/>
        <end position="154"/>
    </location>
</feature>
<dbReference type="PROSITE" id="PS00108">
    <property type="entry name" value="PROTEIN_KINASE_ST"/>
    <property type="match status" value="1"/>
</dbReference>
<evidence type="ECO:0000256" key="10">
    <source>
        <dbReference type="ARBA" id="ARBA00041902"/>
    </source>
</evidence>
<comment type="subunit">
    <text evidence="8">May form a complex composed of at least the catalytic subunit CRK2 and a cyclin.</text>
</comment>
<evidence type="ECO:0000256" key="4">
    <source>
        <dbReference type="ARBA" id="ARBA00022679"/>
    </source>
</evidence>
<organism evidence="16 17">
    <name type="scientific">Phytophthora boehmeriae</name>
    <dbReference type="NCBI Taxonomy" id="109152"/>
    <lineage>
        <taxon>Eukaryota</taxon>
        <taxon>Sar</taxon>
        <taxon>Stramenopiles</taxon>
        <taxon>Oomycota</taxon>
        <taxon>Peronosporomycetes</taxon>
        <taxon>Peronosporales</taxon>
        <taxon>Peronosporaceae</taxon>
        <taxon>Phytophthora</taxon>
    </lineage>
</organism>
<dbReference type="OrthoDB" id="28397at2759"/>
<dbReference type="GO" id="GO:0032968">
    <property type="term" value="P:positive regulation of transcription elongation by RNA polymerase II"/>
    <property type="evidence" value="ECO:0007669"/>
    <property type="project" value="TreeGrafter"/>
</dbReference>
<protein>
    <recommendedName>
        <fullName evidence="9">Cyclin-dependent kinase 2 homolog</fullName>
        <ecNumber evidence="2">2.7.11.23</ecNumber>
    </recommendedName>
    <alternativeName>
        <fullName evidence="10">Cell division control protein 2 homolog</fullName>
    </alternativeName>
    <alternativeName>
        <fullName evidence="11">cdc2-related kinase 2</fullName>
    </alternativeName>
</protein>
<feature type="region of interest" description="Disordered" evidence="14">
    <location>
        <begin position="170"/>
        <end position="200"/>
    </location>
</feature>
<keyword evidence="4" id="KW-0808">Transferase</keyword>
<evidence type="ECO:0000256" key="3">
    <source>
        <dbReference type="ARBA" id="ARBA00022527"/>
    </source>
</evidence>
<evidence type="ECO:0000313" key="17">
    <source>
        <dbReference type="Proteomes" id="UP000693981"/>
    </source>
</evidence>
<evidence type="ECO:0000256" key="8">
    <source>
        <dbReference type="ARBA" id="ARBA00038543"/>
    </source>
</evidence>